<accession>A0A7X6D5K7</accession>
<sequence length="385" mass="41270">MTATAAELNRATLARQLLLAREALPVSDAVGRLVALQAQHPASPYLALWNRVAGFDPAALDTAFADGAVVKATLLRITLHAARAEDYPFLRSAVQPVLRGARYDRRFRETGMAPAEAEALLPGLLEFAAVPRTTAELDAWLAGNAPTSARSALWRTLRAVATLVHEPATDAAWSFGPRPVYRAAAAPPPLDEAAAAAALPRLVRRYLAGYGPASVADIAQFSLVPRGRVREALAALGEEVVELPGGHRPPLYDLPDAPRPPGDAPAPARLLGMWDNVLLAHADRSRLLPAEFRAAVTRTNGDLLPTLLVDGRVAGVWRATGGGVEGYAFRQLPPAAWRELSAEAERLAALLAGRDAEVYRRHHHWWEKLGDAVAERRALSGPIAD</sequence>
<gene>
    <name evidence="1" type="ORF">HCN56_24125</name>
</gene>
<dbReference type="EMBL" id="JAAVJD010000343">
    <property type="protein sequence ID" value="NJQ08577.1"/>
    <property type="molecule type" value="Genomic_DNA"/>
</dbReference>
<dbReference type="GO" id="GO:0003677">
    <property type="term" value="F:DNA binding"/>
    <property type="evidence" value="ECO:0007669"/>
    <property type="project" value="UniProtKB-KW"/>
</dbReference>
<dbReference type="Proteomes" id="UP000578686">
    <property type="component" value="Unassembled WGS sequence"/>
</dbReference>
<name>A0A7X6D5K7_9ACTN</name>
<organism evidence="1 2">
    <name type="scientific">Streptomyces lonarensis</name>
    <dbReference type="NCBI Taxonomy" id="700599"/>
    <lineage>
        <taxon>Bacteria</taxon>
        <taxon>Bacillati</taxon>
        <taxon>Actinomycetota</taxon>
        <taxon>Actinomycetes</taxon>
        <taxon>Kitasatosporales</taxon>
        <taxon>Streptomycetaceae</taxon>
        <taxon>Streptomyces</taxon>
    </lineage>
</organism>
<evidence type="ECO:0000313" key="2">
    <source>
        <dbReference type="Proteomes" id="UP000578686"/>
    </source>
</evidence>
<protein>
    <submittedName>
        <fullName evidence="1">Winged helix DNA-binding domain-containing protein</fullName>
    </submittedName>
</protein>
<dbReference type="Pfam" id="PF06224">
    <property type="entry name" value="AlkZ-like"/>
    <property type="match status" value="1"/>
</dbReference>
<keyword evidence="2" id="KW-1185">Reference proteome</keyword>
<comment type="caution">
    <text evidence="1">The sequence shown here is derived from an EMBL/GenBank/DDBJ whole genome shotgun (WGS) entry which is preliminary data.</text>
</comment>
<dbReference type="RefSeq" id="WP_167974556.1">
    <property type="nucleotide sequence ID" value="NZ_BHZG01000669.1"/>
</dbReference>
<proteinExistence type="predicted"/>
<evidence type="ECO:0000313" key="1">
    <source>
        <dbReference type="EMBL" id="NJQ08577.1"/>
    </source>
</evidence>
<dbReference type="PANTHER" id="PTHR38479:SF2">
    <property type="entry name" value="WINGED HELIX DNA-BINDING DOMAIN-CONTAINING PROTEIN"/>
    <property type="match status" value="1"/>
</dbReference>
<keyword evidence="1" id="KW-0238">DNA-binding</keyword>
<dbReference type="AlphaFoldDB" id="A0A7X6D5K7"/>
<dbReference type="PANTHER" id="PTHR38479">
    <property type="entry name" value="LMO0824 PROTEIN"/>
    <property type="match status" value="1"/>
</dbReference>
<reference evidence="1 2" key="1">
    <citation type="submission" date="2020-03" db="EMBL/GenBank/DDBJ databases">
        <title>Draft genome of Streptomyces sp. ventii, isolated from the Axial Seamount in the Pacific Ocean, and resequencing of the two type strains Streptomyces lonarensis strain NCL 716 and Streptomyces bohaiensis strain 11A07.</title>
        <authorList>
            <person name="Loughran R.M."/>
            <person name="Pfannmuller K.M."/>
            <person name="Wasson B.J."/>
            <person name="Deadmond M.C."/>
            <person name="Paddock B.E."/>
            <person name="Koyack M.J."/>
            <person name="Gallegos D.A."/>
            <person name="Mitchell E.A."/>
            <person name="Ushijima B."/>
            <person name="Saw J.H."/>
            <person name="Mcphail K.L."/>
            <person name="Videau P."/>
        </authorList>
    </citation>
    <scope>NUCLEOTIDE SEQUENCE [LARGE SCALE GENOMIC DNA]</scope>
    <source>
        <strain evidence="1 2">NCL716</strain>
    </source>
</reference>
<dbReference type="InterPro" id="IPR009351">
    <property type="entry name" value="AlkZ-like"/>
</dbReference>